<sequence length="929" mass="103003">MGPSNNLKLIHKLQTESDMSVEEMLELYLVAAREELTDIDDPSVIAKERFQRAVEIFALLSPTPLPDQEPPSNHLFEELVMEFESAKRLQLEVKTATPGVDDPTDRFYVAKNSTQDHPAEDEPESGQKYRCKPATNKNRKLCSQFVTKAIEVGCLQSNIKKALNLDDNSQLAKAIVSRIGSVTRTIQDMRIRVFEIVALDVDSIMAPRWPRDLVDGSSLADVPPLPSTSSSVSSSMSSSAPSYDTWPKKPRTTLTDQDKEDLQDIISSPVYYQQLTALLLNGQLGNQSSYHLLTITPPPRATRSNPHATRAPIKIPHAVRAYERYVATTSFQPYNNRPAAVPTQTTVPRIAIKAVWQSIKALYTKSFVDDEDEPIDRPEGMQDIDYCFMLNSDRQEYTDYSSSKWRPTFIHLSEEDILKALLDDETISEQIFGTIGIAQGPRRIGRALDMVLKTKGCLISRLLYPVGSTKKLDAAGGRIRYSGYHRRISLQTSIVPARYVLRPVIRTNGHVLQLITHDMNERRRKKSDGNGDDDDGLLDTDEDEDFELDDAFLEELDDDEQLETSDELISSSNRKRKLGSAISRTIEKGDTGAPIRSGSSSSSSSRTSRSVPNVGSGSAAPGTIEKGDTGAPVGSGSSSSSSSSFRTSRSVPPVRSGAPVSTLTSNINPDVEEDDDDLITRINFKRSSIMLPNLEKVYDSREKCPNPRDVVVVGIDPGERVTMCCTRVSFTSGERESVSIRRSFLYRPYTRFKQLYERRLMQAGLTRVVSAIPPLKLGGVVTYLQYLDATGASPTVRSRLMAFYQSTWYLKKAWDLSKAQTACFDYGIKAILRLVGGSEGRSYQGAGPPPIFAIGLGDFNTKTGLPSKHSKMEKIFIRKARALGSRYCPACEMHFDRDVVGSENIAHIALAQLDCQARPAKYMPASSNS</sequence>
<feature type="region of interest" description="Disordered" evidence="1">
    <location>
        <begin position="215"/>
        <end position="259"/>
    </location>
</feature>
<reference evidence="2" key="1">
    <citation type="journal article" date="2020" name="Fungal Divers.">
        <title>Resolving the Mortierellaceae phylogeny through synthesis of multi-gene phylogenetics and phylogenomics.</title>
        <authorList>
            <person name="Vandepol N."/>
            <person name="Liber J."/>
            <person name="Desiro A."/>
            <person name="Na H."/>
            <person name="Kennedy M."/>
            <person name="Barry K."/>
            <person name="Grigoriev I.V."/>
            <person name="Miller A.N."/>
            <person name="O'Donnell K."/>
            <person name="Stajich J.E."/>
            <person name="Bonito G."/>
        </authorList>
    </citation>
    <scope>NUCLEOTIDE SEQUENCE</scope>
    <source>
        <strain evidence="2">NVP60</strain>
    </source>
</reference>
<evidence type="ECO:0000256" key="1">
    <source>
        <dbReference type="SAM" id="MobiDB-lite"/>
    </source>
</evidence>
<feature type="region of interest" description="Disordered" evidence="1">
    <location>
        <begin position="520"/>
        <end position="541"/>
    </location>
</feature>
<dbReference type="Proteomes" id="UP000823405">
    <property type="component" value="Unassembled WGS sequence"/>
</dbReference>
<feature type="compositionally biased region" description="Low complexity" evidence="1">
    <location>
        <begin position="596"/>
        <end position="610"/>
    </location>
</feature>
<proteinExistence type="predicted"/>
<name>A0A9P6QX31_9FUNG</name>
<feature type="compositionally biased region" description="Low complexity" evidence="1">
    <location>
        <begin position="632"/>
        <end position="657"/>
    </location>
</feature>
<accession>A0A9P6QX31</accession>
<feature type="compositionally biased region" description="Low complexity" evidence="1">
    <location>
        <begin position="227"/>
        <end position="242"/>
    </location>
</feature>
<dbReference type="AlphaFoldDB" id="A0A9P6QX31"/>
<evidence type="ECO:0000313" key="3">
    <source>
        <dbReference type="Proteomes" id="UP000823405"/>
    </source>
</evidence>
<comment type="caution">
    <text evidence="2">The sequence shown here is derived from an EMBL/GenBank/DDBJ whole genome shotgun (WGS) entry which is preliminary data.</text>
</comment>
<dbReference type="OrthoDB" id="2446091at2759"/>
<keyword evidence="3" id="KW-1185">Reference proteome</keyword>
<feature type="compositionally biased region" description="Acidic residues" evidence="1">
    <location>
        <begin position="530"/>
        <end position="541"/>
    </location>
</feature>
<feature type="compositionally biased region" description="Acidic residues" evidence="1">
    <location>
        <begin position="554"/>
        <end position="566"/>
    </location>
</feature>
<gene>
    <name evidence="2" type="ORF">BGZ97_002507</name>
</gene>
<dbReference type="EMBL" id="JAAAIN010001552">
    <property type="protein sequence ID" value="KAG0302090.1"/>
    <property type="molecule type" value="Genomic_DNA"/>
</dbReference>
<organism evidence="2 3">
    <name type="scientific">Linnemannia gamsii</name>
    <dbReference type="NCBI Taxonomy" id="64522"/>
    <lineage>
        <taxon>Eukaryota</taxon>
        <taxon>Fungi</taxon>
        <taxon>Fungi incertae sedis</taxon>
        <taxon>Mucoromycota</taxon>
        <taxon>Mortierellomycotina</taxon>
        <taxon>Mortierellomycetes</taxon>
        <taxon>Mortierellales</taxon>
        <taxon>Mortierellaceae</taxon>
        <taxon>Linnemannia</taxon>
    </lineage>
</organism>
<feature type="compositionally biased region" description="Polar residues" evidence="1">
    <location>
        <begin position="659"/>
        <end position="668"/>
    </location>
</feature>
<protein>
    <submittedName>
        <fullName evidence="2">Uncharacterized protein</fullName>
    </submittedName>
</protein>
<evidence type="ECO:0000313" key="2">
    <source>
        <dbReference type="EMBL" id="KAG0302090.1"/>
    </source>
</evidence>
<feature type="region of interest" description="Disordered" evidence="1">
    <location>
        <begin position="554"/>
        <end position="672"/>
    </location>
</feature>